<name>A0A2P6VPE6_9CHLO</name>
<gene>
    <name evidence="11" type="ORF">C2E20_1247</name>
</gene>
<dbReference type="PANTHER" id="PTHR28554:SF1">
    <property type="entry name" value="LARGE RIBOSOMAL SUBUNIT PROTEIN ML45"/>
    <property type="match status" value="1"/>
</dbReference>
<dbReference type="EMBL" id="LHPF02000002">
    <property type="protein sequence ID" value="PSC75974.1"/>
    <property type="molecule type" value="Genomic_DNA"/>
</dbReference>
<dbReference type="STRING" id="554055.A0A2P6VPE6"/>
<organism evidence="11 12">
    <name type="scientific">Micractinium conductrix</name>
    <dbReference type="NCBI Taxonomy" id="554055"/>
    <lineage>
        <taxon>Eukaryota</taxon>
        <taxon>Viridiplantae</taxon>
        <taxon>Chlorophyta</taxon>
        <taxon>core chlorophytes</taxon>
        <taxon>Trebouxiophyceae</taxon>
        <taxon>Chlorellales</taxon>
        <taxon>Chlorellaceae</taxon>
        <taxon>Chlorella clade</taxon>
        <taxon>Micractinium</taxon>
    </lineage>
</organism>
<evidence type="ECO:0000256" key="2">
    <source>
        <dbReference type="ARBA" id="ARBA00022946"/>
    </source>
</evidence>
<feature type="compositionally biased region" description="Low complexity" evidence="9">
    <location>
        <begin position="234"/>
        <end position="266"/>
    </location>
</feature>
<keyword evidence="3" id="KW-0689">Ribosomal protein</keyword>
<dbReference type="AlphaFoldDB" id="A0A2P6VPE6"/>
<keyword evidence="4" id="KW-0496">Mitochondrion</keyword>
<evidence type="ECO:0000259" key="10">
    <source>
        <dbReference type="SMART" id="SM00978"/>
    </source>
</evidence>
<evidence type="ECO:0000256" key="8">
    <source>
        <dbReference type="ARBA" id="ARBA00043031"/>
    </source>
</evidence>
<dbReference type="GO" id="GO:0005840">
    <property type="term" value="C:ribosome"/>
    <property type="evidence" value="ECO:0007669"/>
    <property type="project" value="UniProtKB-KW"/>
</dbReference>
<accession>A0A2P6VPE6</accession>
<reference evidence="11 12" key="1">
    <citation type="journal article" date="2018" name="Plant J.">
        <title>Genome sequences of Chlorella sorokiniana UTEX 1602 and Micractinium conductrix SAG 241.80: implications to maltose excretion by a green alga.</title>
        <authorList>
            <person name="Arriola M.B."/>
            <person name="Velmurugan N."/>
            <person name="Zhang Y."/>
            <person name="Plunkett M.H."/>
            <person name="Hondzo H."/>
            <person name="Barney B.M."/>
        </authorList>
    </citation>
    <scope>NUCLEOTIDE SEQUENCE [LARGE SCALE GENOMIC DNA]</scope>
    <source>
        <strain evidence="11 12">SAG 241.80</strain>
    </source>
</reference>
<feature type="region of interest" description="Disordered" evidence="9">
    <location>
        <begin position="233"/>
        <end position="302"/>
    </location>
</feature>
<evidence type="ECO:0000256" key="7">
    <source>
        <dbReference type="ARBA" id="ARBA00039448"/>
    </source>
</evidence>
<evidence type="ECO:0000313" key="11">
    <source>
        <dbReference type="EMBL" id="PSC75974.1"/>
    </source>
</evidence>
<dbReference type="SMART" id="SM00978">
    <property type="entry name" value="Tim44"/>
    <property type="match status" value="1"/>
</dbReference>
<evidence type="ECO:0000313" key="12">
    <source>
        <dbReference type="Proteomes" id="UP000239649"/>
    </source>
</evidence>
<keyword evidence="5" id="KW-0687">Ribonucleoprotein</keyword>
<dbReference type="GO" id="GO:1990904">
    <property type="term" value="C:ribonucleoprotein complex"/>
    <property type="evidence" value="ECO:0007669"/>
    <property type="project" value="UniProtKB-KW"/>
</dbReference>
<feature type="domain" description="Tim44-like" evidence="10">
    <location>
        <begin position="67"/>
        <end position="226"/>
    </location>
</feature>
<dbReference type="InterPro" id="IPR007379">
    <property type="entry name" value="Tim44-like_dom"/>
</dbReference>
<feature type="compositionally biased region" description="Basic residues" evidence="9">
    <location>
        <begin position="289"/>
        <end position="302"/>
    </location>
</feature>
<evidence type="ECO:0000256" key="3">
    <source>
        <dbReference type="ARBA" id="ARBA00022980"/>
    </source>
</evidence>
<dbReference type="GO" id="GO:0005739">
    <property type="term" value="C:mitochondrion"/>
    <property type="evidence" value="ECO:0007669"/>
    <property type="project" value="UniProtKB-SubCell"/>
</dbReference>
<protein>
    <recommendedName>
        <fullName evidence="7">Large ribosomal subunit protein mL45</fullName>
    </recommendedName>
    <alternativeName>
        <fullName evidence="8">39S ribosomal protein L45, mitochondrial</fullName>
    </alternativeName>
</protein>
<evidence type="ECO:0000256" key="5">
    <source>
        <dbReference type="ARBA" id="ARBA00023274"/>
    </source>
</evidence>
<dbReference type="SUPFAM" id="SSF54427">
    <property type="entry name" value="NTF2-like"/>
    <property type="match status" value="1"/>
</dbReference>
<dbReference type="PANTHER" id="PTHR28554">
    <property type="entry name" value="39S RIBOSOMAL PROTEIN L45, MITOCHONDRIAL"/>
    <property type="match status" value="1"/>
</dbReference>
<keyword evidence="2" id="KW-0809">Transit peptide</keyword>
<comment type="caution">
    <text evidence="11">The sequence shown here is derived from an EMBL/GenBank/DDBJ whole genome shotgun (WGS) entry which is preliminary data.</text>
</comment>
<dbReference type="OrthoDB" id="19619at2759"/>
<dbReference type="Gene3D" id="3.10.450.240">
    <property type="match status" value="1"/>
</dbReference>
<dbReference type="Proteomes" id="UP000239649">
    <property type="component" value="Unassembled WGS sequence"/>
</dbReference>
<evidence type="ECO:0000256" key="6">
    <source>
        <dbReference type="ARBA" id="ARBA00038073"/>
    </source>
</evidence>
<evidence type="ECO:0000256" key="1">
    <source>
        <dbReference type="ARBA" id="ARBA00004173"/>
    </source>
</evidence>
<comment type="similarity">
    <text evidence="6">Belongs to the mitochondrion-specific ribosomal protein mL45 family.</text>
</comment>
<dbReference type="InterPro" id="IPR032710">
    <property type="entry name" value="NTF2-like_dom_sf"/>
</dbReference>
<dbReference type="InterPro" id="IPR051975">
    <property type="entry name" value="mtLSU_mL45"/>
</dbReference>
<proteinExistence type="inferred from homology"/>
<evidence type="ECO:0000256" key="9">
    <source>
        <dbReference type="SAM" id="MobiDB-lite"/>
    </source>
</evidence>
<dbReference type="Pfam" id="PF04280">
    <property type="entry name" value="Tim44"/>
    <property type="match status" value="1"/>
</dbReference>
<keyword evidence="12" id="KW-1185">Reference proteome</keyword>
<comment type="subcellular location">
    <subcellularLocation>
        <location evidence="1">Mitochondrion</location>
    </subcellularLocation>
</comment>
<sequence length="302" mass="33794">MGTKAPKSGYKPPPEMQRAMQMRLSMVSSNLLAEPFRGVPPSQPVTAYFTIGGWKQVWRRFLAHAKSLYTLAKTKKAIPGFSKDQFKGEALTLYKQVCGLLAAGDKTELRQLVTPAVFSDVKRQLKQREDGGWARVHWEITQEPTARELTVMQGRLIMIDPKDDTTGFSQLTVRVPSKQRFAAFNAVGKLVAGSLEQEIDVEDYWVFEHSMKPAATNRWRLAGRLSILPHAVEQRQQPAGAQQQGSDAAAQQQQQQQQQQKQQPAAEGAITARMGHIAEQQQQQQHSGKPARRRATAGRGRR</sequence>
<evidence type="ECO:0000256" key="4">
    <source>
        <dbReference type="ARBA" id="ARBA00023128"/>
    </source>
</evidence>